<dbReference type="EMBL" id="CP018762">
    <property type="protein sequence ID" value="APZ33459.1"/>
    <property type="molecule type" value="Genomic_DNA"/>
</dbReference>
<evidence type="ECO:0000313" key="2">
    <source>
        <dbReference type="Proteomes" id="UP000187185"/>
    </source>
</evidence>
<dbReference type="KEGG" id="maur:BOH66_03585"/>
<sequence>MNTWQRRNPSGVAKLECGNSGYGWRHIAAGKAQDWQNIINKYNLGTDWATFAKWNIGNTVGAPASAPYNSANQTYTYQAPLQIRNAQGQVVRTYTVKVPVGSTTERIITAFPS</sequence>
<accession>A0A1P8U5R4</accession>
<reference evidence="1 2" key="1">
    <citation type="submission" date="2016-12" db="EMBL/GenBank/DDBJ databases">
        <title>Complete genome sequence of Microbacterium aurum KACC 15219.</title>
        <authorList>
            <person name="Jung Y."/>
            <person name="Shin J.-H."/>
            <person name="Lee Y.-J."/>
            <person name="Yi H."/>
            <person name="Bahn Y.-S."/>
            <person name="Kim J.F."/>
            <person name="Lee D.-W."/>
        </authorList>
    </citation>
    <scope>NUCLEOTIDE SEQUENCE [LARGE SCALE GENOMIC DNA]</scope>
    <source>
        <strain evidence="1 2">KACC 15219</strain>
    </source>
</reference>
<name>A0A1P8U5R4_9MICO</name>
<dbReference type="Proteomes" id="UP000187185">
    <property type="component" value="Chromosome"/>
</dbReference>
<evidence type="ECO:0000313" key="1">
    <source>
        <dbReference type="EMBL" id="APZ33459.1"/>
    </source>
</evidence>
<proteinExistence type="predicted"/>
<gene>
    <name evidence="1" type="ORF">BOH66_03585</name>
</gene>
<dbReference type="AlphaFoldDB" id="A0A1P8U5R4"/>
<organism evidence="1 2">
    <name type="scientific">Microbacterium aurum</name>
    <dbReference type="NCBI Taxonomy" id="36805"/>
    <lineage>
        <taxon>Bacteria</taxon>
        <taxon>Bacillati</taxon>
        <taxon>Actinomycetota</taxon>
        <taxon>Actinomycetes</taxon>
        <taxon>Micrococcales</taxon>
        <taxon>Microbacteriaceae</taxon>
        <taxon>Microbacterium</taxon>
    </lineage>
</organism>
<keyword evidence="2" id="KW-1185">Reference proteome</keyword>
<protein>
    <submittedName>
        <fullName evidence="1">Uncharacterized protein</fullName>
    </submittedName>
</protein>